<name>A0A0D7ASG9_9AGAR</name>
<evidence type="ECO:0000313" key="3">
    <source>
        <dbReference type="Proteomes" id="UP000054007"/>
    </source>
</evidence>
<dbReference type="Proteomes" id="UP000054007">
    <property type="component" value="Unassembled WGS sequence"/>
</dbReference>
<organism evidence="2 3">
    <name type="scientific">Cylindrobasidium torrendii FP15055 ss-10</name>
    <dbReference type="NCBI Taxonomy" id="1314674"/>
    <lineage>
        <taxon>Eukaryota</taxon>
        <taxon>Fungi</taxon>
        <taxon>Dikarya</taxon>
        <taxon>Basidiomycota</taxon>
        <taxon>Agaricomycotina</taxon>
        <taxon>Agaricomycetes</taxon>
        <taxon>Agaricomycetidae</taxon>
        <taxon>Agaricales</taxon>
        <taxon>Marasmiineae</taxon>
        <taxon>Physalacriaceae</taxon>
        <taxon>Cylindrobasidium</taxon>
    </lineage>
</organism>
<feature type="region of interest" description="Disordered" evidence="1">
    <location>
        <begin position="1"/>
        <end position="23"/>
    </location>
</feature>
<evidence type="ECO:0000256" key="1">
    <source>
        <dbReference type="SAM" id="MobiDB-lite"/>
    </source>
</evidence>
<accession>A0A0D7ASG9</accession>
<gene>
    <name evidence="2" type="ORF">CYLTODRAFT_495451</name>
</gene>
<reference evidence="2 3" key="1">
    <citation type="journal article" date="2015" name="Fungal Genet. Biol.">
        <title>Evolution of novel wood decay mechanisms in Agaricales revealed by the genome sequences of Fistulina hepatica and Cylindrobasidium torrendii.</title>
        <authorList>
            <person name="Floudas D."/>
            <person name="Held B.W."/>
            <person name="Riley R."/>
            <person name="Nagy L.G."/>
            <person name="Koehler G."/>
            <person name="Ransdell A.S."/>
            <person name="Younus H."/>
            <person name="Chow J."/>
            <person name="Chiniquy J."/>
            <person name="Lipzen A."/>
            <person name="Tritt A."/>
            <person name="Sun H."/>
            <person name="Haridas S."/>
            <person name="LaButti K."/>
            <person name="Ohm R.A."/>
            <person name="Kues U."/>
            <person name="Blanchette R.A."/>
            <person name="Grigoriev I.V."/>
            <person name="Minto R.E."/>
            <person name="Hibbett D.S."/>
        </authorList>
    </citation>
    <scope>NUCLEOTIDE SEQUENCE [LARGE SCALE GENOMIC DNA]</scope>
    <source>
        <strain evidence="2 3">FP15055 ss-10</strain>
    </source>
</reference>
<dbReference type="EMBL" id="KN881125">
    <property type="protein sequence ID" value="KIY60965.1"/>
    <property type="molecule type" value="Genomic_DNA"/>
</dbReference>
<dbReference type="OrthoDB" id="3033067at2759"/>
<dbReference type="STRING" id="1314674.A0A0D7ASG9"/>
<feature type="compositionally biased region" description="Basic residues" evidence="1">
    <location>
        <begin position="1"/>
        <end position="18"/>
    </location>
</feature>
<sequence length="225" mass="26212">MVKSTHKKKPKDQRKSRRGWAEGKREEVLTQYLSRFTQAISGSKPQSAADEVLRIVYARFFFHFPWDKPDDWEPDTIDDFDPDVVLEPEVLSEERQAEKSQVMKEKKSAIRRWLRHRAAKVRQMASDLRADRLSDPYQALLAKLSGITKPKKARQGYQEWQSSTRSSDPRPPEPGADPKPNSLYVDKAARRQWREQPAYSRAPQQIPGHFRQKVARDLFNDLPAD</sequence>
<proteinExistence type="predicted"/>
<keyword evidence="3" id="KW-1185">Reference proteome</keyword>
<feature type="region of interest" description="Disordered" evidence="1">
    <location>
        <begin position="148"/>
        <end position="210"/>
    </location>
</feature>
<evidence type="ECO:0000313" key="2">
    <source>
        <dbReference type="EMBL" id="KIY60965.1"/>
    </source>
</evidence>
<feature type="non-terminal residue" evidence="2">
    <location>
        <position position="225"/>
    </location>
</feature>
<protein>
    <submittedName>
        <fullName evidence="2">Uncharacterized protein</fullName>
    </submittedName>
</protein>
<dbReference type="AlphaFoldDB" id="A0A0D7ASG9"/>